<evidence type="ECO:0000259" key="1">
    <source>
        <dbReference type="Pfam" id="PF01695"/>
    </source>
</evidence>
<organism evidence="2 3">
    <name type="scientific">Olsenella profusa F0195</name>
    <dbReference type="NCBI Taxonomy" id="1125712"/>
    <lineage>
        <taxon>Bacteria</taxon>
        <taxon>Bacillati</taxon>
        <taxon>Actinomycetota</taxon>
        <taxon>Coriobacteriia</taxon>
        <taxon>Coriobacteriales</taxon>
        <taxon>Atopobiaceae</taxon>
        <taxon>Olsenella</taxon>
    </lineage>
</organism>
<dbReference type="AlphaFoldDB" id="U2VAL0"/>
<dbReference type="Gene3D" id="3.40.50.300">
    <property type="entry name" value="P-loop containing nucleotide triphosphate hydrolases"/>
    <property type="match status" value="1"/>
</dbReference>
<dbReference type="RefSeq" id="WP_021725503.1">
    <property type="nucleotide sequence ID" value="NZ_AWEZ01000023.1"/>
</dbReference>
<accession>U2VAL0</accession>
<dbReference type="SUPFAM" id="SSF52540">
    <property type="entry name" value="P-loop containing nucleoside triphosphate hydrolases"/>
    <property type="match status" value="1"/>
</dbReference>
<proteinExistence type="predicted"/>
<dbReference type="PATRIC" id="fig|1125712.3.peg.667"/>
<dbReference type="InterPro" id="IPR027417">
    <property type="entry name" value="P-loop_NTPase"/>
</dbReference>
<dbReference type="eggNOG" id="COG1484">
    <property type="taxonomic scope" value="Bacteria"/>
</dbReference>
<comment type="caution">
    <text evidence="2">The sequence shown here is derived from an EMBL/GenBank/DDBJ whole genome shotgun (WGS) entry which is preliminary data.</text>
</comment>
<dbReference type="Proteomes" id="UP000016638">
    <property type="component" value="Unassembled WGS sequence"/>
</dbReference>
<dbReference type="EMBL" id="AWEZ01000023">
    <property type="protein sequence ID" value="ERL09636.1"/>
    <property type="molecule type" value="Genomic_DNA"/>
</dbReference>
<reference evidence="2 3" key="1">
    <citation type="submission" date="2013-08" db="EMBL/GenBank/DDBJ databases">
        <authorList>
            <person name="Durkin A.S."/>
            <person name="Haft D.R."/>
            <person name="McCorrison J."/>
            <person name="Torralba M."/>
            <person name="Gillis M."/>
            <person name="Haft D.H."/>
            <person name="Methe B."/>
            <person name="Sutton G."/>
            <person name="Nelson K.E."/>
        </authorList>
    </citation>
    <scope>NUCLEOTIDE SEQUENCE [LARGE SCALE GENOMIC DNA]</scope>
    <source>
        <strain evidence="2 3">F0195</strain>
    </source>
</reference>
<feature type="domain" description="IstB-like ATP-binding" evidence="1">
    <location>
        <begin position="30"/>
        <end position="250"/>
    </location>
</feature>
<name>U2VAL0_9ACTN</name>
<keyword evidence="3" id="KW-1185">Reference proteome</keyword>
<dbReference type="GO" id="GO:0005524">
    <property type="term" value="F:ATP binding"/>
    <property type="evidence" value="ECO:0007669"/>
    <property type="project" value="UniProtKB-KW"/>
</dbReference>
<evidence type="ECO:0000313" key="2">
    <source>
        <dbReference type="EMBL" id="ERL09636.1"/>
    </source>
</evidence>
<dbReference type="STRING" id="1125712.HMPREF1316_2489"/>
<sequence length="270" mass="28845">MDDANPNALERVAADAKRIGANVPAAEMAAPAESRDMGAAELGSVAATLAYLAERRRERAVQMCLGMSHVPQKAPKTLENFDFGRLRGKGCDAMARLPTPSSLCARRNLAPMGPEGVGESHLAKAYGRECCMRGMQAHHVRAREPSDKMAKAVRLGAGSNLMNQPIRPACLITDEAGRCRFDKGCTDLLLHVVDARSEKDGPNLVLMTSNLTADKWDECLTGGPTLLCTLDRPFDEATVSVINGSSYRGQGLETLSVEAVPSVSKAPAKK</sequence>
<dbReference type="InterPro" id="IPR002611">
    <property type="entry name" value="IstB_ATP-bd"/>
</dbReference>
<evidence type="ECO:0000313" key="3">
    <source>
        <dbReference type="Proteomes" id="UP000016638"/>
    </source>
</evidence>
<dbReference type="Pfam" id="PF01695">
    <property type="entry name" value="IstB_IS21"/>
    <property type="match status" value="1"/>
</dbReference>
<gene>
    <name evidence="2" type="ORF">HMPREF1316_2489</name>
</gene>
<keyword evidence="2" id="KW-0067">ATP-binding</keyword>
<keyword evidence="2" id="KW-0547">Nucleotide-binding</keyword>
<protein>
    <submittedName>
        <fullName evidence="2">IstB-like ATP-binding protein</fullName>
    </submittedName>
</protein>